<feature type="domain" description="RDD" evidence="8">
    <location>
        <begin position="101"/>
        <end position="240"/>
    </location>
</feature>
<dbReference type="Proteomes" id="UP000243342">
    <property type="component" value="Unassembled WGS sequence"/>
</dbReference>
<feature type="transmembrane region" description="Helical" evidence="7">
    <location>
        <begin position="149"/>
        <end position="170"/>
    </location>
</feature>
<dbReference type="InterPro" id="IPR051791">
    <property type="entry name" value="Pra-immunoreactive"/>
</dbReference>
<organism evidence="9 10">
    <name type="scientific">Mangrovactinospora gilvigrisea</name>
    <dbReference type="NCBI Taxonomy" id="1428644"/>
    <lineage>
        <taxon>Bacteria</taxon>
        <taxon>Bacillati</taxon>
        <taxon>Actinomycetota</taxon>
        <taxon>Actinomycetes</taxon>
        <taxon>Kitasatosporales</taxon>
        <taxon>Streptomycetaceae</taxon>
        <taxon>Mangrovactinospora</taxon>
    </lineage>
</organism>
<keyword evidence="5 7" id="KW-0472">Membrane</keyword>
<evidence type="ECO:0000256" key="1">
    <source>
        <dbReference type="ARBA" id="ARBA00004651"/>
    </source>
</evidence>
<evidence type="ECO:0000259" key="8">
    <source>
        <dbReference type="Pfam" id="PF06271"/>
    </source>
</evidence>
<dbReference type="Pfam" id="PF06271">
    <property type="entry name" value="RDD"/>
    <property type="match status" value="1"/>
</dbReference>
<feature type="compositionally biased region" description="Pro residues" evidence="6">
    <location>
        <begin position="1"/>
        <end position="16"/>
    </location>
</feature>
<keyword evidence="10" id="KW-1185">Reference proteome</keyword>
<evidence type="ECO:0000313" key="10">
    <source>
        <dbReference type="Proteomes" id="UP000243342"/>
    </source>
</evidence>
<evidence type="ECO:0000256" key="2">
    <source>
        <dbReference type="ARBA" id="ARBA00022475"/>
    </source>
</evidence>
<gene>
    <name evidence="9" type="ORF">BIV57_15070</name>
</gene>
<evidence type="ECO:0000256" key="7">
    <source>
        <dbReference type="SAM" id="Phobius"/>
    </source>
</evidence>
<evidence type="ECO:0000256" key="6">
    <source>
        <dbReference type="SAM" id="MobiDB-lite"/>
    </source>
</evidence>
<evidence type="ECO:0000256" key="4">
    <source>
        <dbReference type="ARBA" id="ARBA00022989"/>
    </source>
</evidence>
<feature type="transmembrane region" description="Helical" evidence="7">
    <location>
        <begin position="209"/>
        <end position="227"/>
    </location>
</feature>
<feature type="compositionally biased region" description="Pro residues" evidence="6">
    <location>
        <begin position="76"/>
        <end position="91"/>
    </location>
</feature>
<keyword evidence="4 7" id="KW-1133">Transmembrane helix</keyword>
<dbReference type="OrthoDB" id="9793824at2"/>
<feature type="compositionally biased region" description="Pro residues" evidence="6">
    <location>
        <begin position="25"/>
        <end position="40"/>
    </location>
</feature>
<comment type="subcellular location">
    <subcellularLocation>
        <location evidence="1">Cell membrane</location>
        <topology evidence="1">Multi-pass membrane protein</topology>
    </subcellularLocation>
</comment>
<evidence type="ECO:0000313" key="9">
    <source>
        <dbReference type="EMBL" id="OIV36685.1"/>
    </source>
</evidence>
<feature type="transmembrane region" description="Helical" evidence="7">
    <location>
        <begin position="108"/>
        <end position="129"/>
    </location>
</feature>
<evidence type="ECO:0000256" key="3">
    <source>
        <dbReference type="ARBA" id="ARBA00022692"/>
    </source>
</evidence>
<feature type="region of interest" description="Disordered" evidence="6">
    <location>
        <begin position="1"/>
        <end position="91"/>
    </location>
</feature>
<name>A0A1J7BDM6_9ACTN</name>
<proteinExistence type="predicted"/>
<feature type="compositionally biased region" description="Low complexity" evidence="6">
    <location>
        <begin position="63"/>
        <end position="75"/>
    </location>
</feature>
<dbReference type="GO" id="GO:0005886">
    <property type="term" value="C:plasma membrane"/>
    <property type="evidence" value="ECO:0007669"/>
    <property type="project" value="UniProtKB-SubCell"/>
</dbReference>
<sequence length="247" mass="25370">MSYPPPPGQPGQPPNPYGGGGYGQPTPPPPPPGAPTPQPQPGGFGAPAGYGYPQPTPQPQPAAPAGYGFPQQQSMPPAPPQPAGVPGAPGVPGPSSPFGAYAGWGARLGAYIIDSLIVGVIPGVLYIIGASKLVSAVLKNTKDGTQINVGSAITFMVIGIVVLLALLLLLGWREGVTGRSPGKAALHIRVVNLYDGGPSGGGLGMGRWLCRYTFNGILLLGFLWPLWDEQKQSWADKICNTIVLKDA</sequence>
<reference evidence="9 10" key="1">
    <citation type="submission" date="2016-10" db="EMBL/GenBank/DDBJ databases">
        <title>Genome sequence of Streptomyces gilvigriseus MUSC 26.</title>
        <authorList>
            <person name="Lee L.-H."/>
            <person name="Ser H.-L."/>
        </authorList>
    </citation>
    <scope>NUCLEOTIDE SEQUENCE [LARGE SCALE GENOMIC DNA]</scope>
    <source>
        <strain evidence="9 10">MUSC 26</strain>
    </source>
</reference>
<protein>
    <recommendedName>
        <fullName evidence="8">RDD domain-containing protein</fullName>
    </recommendedName>
</protein>
<comment type="caution">
    <text evidence="9">The sequence shown here is derived from an EMBL/GenBank/DDBJ whole genome shotgun (WGS) entry which is preliminary data.</text>
</comment>
<dbReference type="PANTHER" id="PTHR36115">
    <property type="entry name" value="PROLINE-RICH ANTIGEN HOMOLOG-RELATED"/>
    <property type="match status" value="1"/>
</dbReference>
<keyword evidence="2" id="KW-1003">Cell membrane</keyword>
<evidence type="ECO:0000256" key="5">
    <source>
        <dbReference type="ARBA" id="ARBA00023136"/>
    </source>
</evidence>
<dbReference type="InterPro" id="IPR010432">
    <property type="entry name" value="RDD"/>
</dbReference>
<dbReference type="EMBL" id="MLCF01000081">
    <property type="protein sequence ID" value="OIV36685.1"/>
    <property type="molecule type" value="Genomic_DNA"/>
</dbReference>
<accession>A0A1J7BDM6</accession>
<keyword evidence="3 7" id="KW-0812">Transmembrane</keyword>
<dbReference type="PANTHER" id="PTHR36115:SF6">
    <property type="entry name" value="PROLINE-RICH ANTIGEN HOMOLOG"/>
    <property type="match status" value="1"/>
</dbReference>
<dbReference type="AlphaFoldDB" id="A0A1J7BDM6"/>